<name>A0A8H9D8Q9_9PROT</name>
<proteinExistence type="predicted"/>
<reference evidence="1" key="1">
    <citation type="submission" date="2021-02" db="EMBL/GenBank/DDBJ databases">
        <authorList>
            <person name="Han P."/>
        </authorList>
    </citation>
    <scope>NUCLEOTIDE SEQUENCE</scope>
    <source>
        <strain evidence="1">Nitrosomonas nitrosa 18-3D</strain>
    </source>
</reference>
<dbReference type="AlphaFoldDB" id="A0A8H9D8Q9"/>
<dbReference type="Proteomes" id="UP000601736">
    <property type="component" value="Unassembled WGS sequence"/>
</dbReference>
<evidence type="ECO:0000313" key="2">
    <source>
        <dbReference type="Proteomes" id="UP000601736"/>
    </source>
</evidence>
<sequence>MNCTSPQKHLPMYDLSLLMLHLTKLMTQPCLLLTACYSVQLLPSPRWMLN</sequence>
<organism evidence="1 2">
    <name type="scientific">Nitrosomonas nitrosa</name>
    <dbReference type="NCBI Taxonomy" id="52442"/>
    <lineage>
        <taxon>Bacteria</taxon>
        <taxon>Pseudomonadati</taxon>
        <taxon>Pseudomonadota</taxon>
        <taxon>Betaproteobacteria</taxon>
        <taxon>Nitrosomonadales</taxon>
        <taxon>Nitrosomonadaceae</taxon>
        <taxon>Nitrosomonas</taxon>
    </lineage>
</organism>
<gene>
    <name evidence="1" type="ORF">NMYAN_100057</name>
</gene>
<dbReference type="EMBL" id="CAJNAP010000002">
    <property type="protein sequence ID" value="CAE6489626.1"/>
    <property type="molecule type" value="Genomic_DNA"/>
</dbReference>
<comment type="caution">
    <text evidence="1">The sequence shown here is derived from an EMBL/GenBank/DDBJ whole genome shotgun (WGS) entry which is preliminary data.</text>
</comment>
<protein>
    <submittedName>
        <fullName evidence="1">Uncharacterized protein</fullName>
    </submittedName>
</protein>
<accession>A0A8H9D8Q9</accession>
<evidence type="ECO:0000313" key="1">
    <source>
        <dbReference type="EMBL" id="CAE6489626.1"/>
    </source>
</evidence>